<accession>A0A0V1H5Y1</accession>
<keyword evidence="6 7" id="KW-0862">Zinc</keyword>
<name>A0A0V1H5Y1_9BILA</name>
<sequence>LSIMSDATESDEICYFCFSEECTKHVCLHSERFSPCTRYRFRTVCQRYLNTSFLDDNGHRYHDSENTDDSSSEEETESLLEDEAGRKMSNNSESPPSQQDCTSNHQEETQIKEFNSSPSKIECLICTEEILKKENIYSRVFAYMPNCSHHFCFDCITKWRIREDMPEEIKLGCPVCRTVSNYVVPTAFWFGTPEKRTDLISCFEFGRRKRLCMSSQHGNHQCAYGDSCPFILSLHQLINNGNLRTDAVEPRWRPLLENLAALFNHYNLN</sequence>
<feature type="domain" description="RING-type" evidence="9">
    <location>
        <begin position="123"/>
        <end position="177"/>
    </location>
</feature>
<keyword evidence="12" id="KW-1185">Reference proteome</keyword>
<proteinExistence type="predicted"/>
<evidence type="ECO:0000256" key="2">
    <source>
        <dbReference type="ARBA" id="ARBA00012483"/>
    </source>
</evidence>
<dbReference type="GO" id="GO:0008270">
    <property type="term" value="F:zinc ion binding"/>
    <property type="evidence" value="ECO:0007669"/>
    <property type="project" value="UniProtKB-KW"/>
</dbReference>
<dbReference type="InterPro" id="IPR013083">
    <property type="entry name" value="Znf_RING/FYVE/PHD"/>
</dbReference>
<keyword evidence="5 7" id="KW-0863">Zinc-finger</keyword>
<feature type="compositionally biased region" description="Polar residues" evidence="8">
    <location>
        <begin position="88"/>
        <end position="104"/>
    </location>
</feature>
<evidence type="ECO:0000256" key="7">
    <source>
        <dbReference type="PROSITE-ProRule" id="PRU00723"/>
    </source>
</evidence>
<dbReference type="OrthoDB" id="411372at2759"/>
<dbReference type="Pfam" id="PF13639">
    <property type="entry name" value="zf-RING_2"/>
    <property type="match status" value="1"/>
</dbReference>
<evidence type="ECO:0000256" key="8">
    <source>
        <dbReference type="SAM" id="MobiDB-lite"/>
    </source>
</evidence>
<feature type="domain" description="C3H1-type" evidence="10">
    <location>
        <begin position="206"/>
        <end position="238"/>
    </location>
</feature>
<dbReference type="InterPro" id="IPR045072">
    <property type="entry name" value="MKRN-like"/>
</dbReference>
<dbReference type="Proteomes" id="UP000055024">
    <property type="component" value="Unassembled WGS sequence"/>
</dbReference>
<dbReference type="PROSITE" id="PS50089">
    <property type="entry name" value="ZF_RING_2"/>
    <property type="match status" value="1"/>
</dbReference>
<evidence type="ECO:0000256" key="5">
    <source>
        <dbReference type="ARBA" id="ARBA00022771"/>
    </source>
</evidence>
<dbReference type="PANTHER" id="PTHR11224">
    <property type="entry name" value="MAKORIN-RELATED"/>
    <property type="match status" value="1"/>
</dbReference>
<feature type="compositionally biased region" description="Acidic residues" evidence="8">
    <location>
        <begin position="66"/>
        <end position="82"/>
    </location>
</feature>
<evidence type="ECO:0000256" key="3">
    <source>
        <dbReference type="ARBA" id="ARBA00022679"/>
    </source>
</evidence>
<protein>
    <recommendedName>
        <fullName evidence="2">RING-type E3 ubiquitin transferase</fullName>
        <ecNumber evidence="2">2.3.2.27</ecNumber>
    </recommendedName>
</protein>
<keyword evidence="3" id="KW-0808">Transferase</keyword>
<evidence type="ECO:0000259" key="10">
    <source>
        <dbReference type="PROSITE" id="PS50103"/>
    </source>
</evidence>
<feature type="zinc finger region" description="C3H1-type" evidence="7">
    <location>
        <begin position="206"/>
        <end position="238"/>
    </location>
</feature>
<dbReference type="EC" id="2.3.2.27" evidence="2"/>
<dbReference type="PANTHER" id="PTHR11224:SF10">
    <property type="entry name" value="IP09428P-RELATED"/>
    <property type="match status" value="1"/>
</dbReference>
<dbReference type="SUPFAM" id="SSF57850">
    <property type="entry name" value="RING/U-box"/>
    <property type="match status" value="1"/>
</dbReference>
<dbReference type="AlphaFoldDB" id="A0A0V1H5Y1"/>
<keyword evidence="4 7" id="KW-0479">Metal-binding</keyword>
<evidence type="ECO:0000313" key="12">
    <source>
        <dbReference type="Proteomes" id="UP000055024"/>
    </source>
</evidence>
<dbReference type="PROSITE" id="PS50103">
    <property type="entry name" value="ZF_C3H1"/>
    <property type="match status" value="1"/>
</dbReference>
<comment type="caution">
    <text evidence="11">The sequence shown here is derived from an EMBL/GenBank/DDBJ whole genome shotgun (WGS) entry which is preliminary data.</text>
</comment>
<dbReference type="InterPro" id="IPR000571">
    <property type="entry name" value="Znf_CCCH"/>
</dbReference>
<dbReference type="STRING" id="268475.A0A0V1H5Y1"/>
<reference evidence="11 12" key="1">
    <citation type="submission" date="2015-01" db="EMBL/GenBank/DDBJ databases">
        <title>Evolution of Trichinella species and genotypes.</title>
        <authorList>
            <person name="Korhonen P.K."/>
            <person name="Edoardo P."/>
            <person name="Giuseppe L.R."/>
            <person name="Gasser R.B."/>
        </authorList>
    </citation>
    <scope>NUCLEOTIDE SEQUENCE [LARGE SCALE GENOMIC DNA]</scope>
    <source>
        <strain evidence="11">ISS1029</strain>
    </source>
</reference>
<evidence type="ECO:0000259" key="9">
    <source>
        <dbReference type="PROSITE" id="PS50089"/>
    </source>
</evidence>
<feature type="non-terminal residue" evidence="11">
    <location>
        <position position="1"/>
    </location>
</feature>
<evidence type="ECO:0000256" key="4">
    <source>
        <dbReference type="ARBA" id="ARBA00022723"/>
    </source>
</evidence>
<dbReference type="SMART" id="SM00184">
    <property type="entry name" value="RING"/>
    <property type="match status" value="1"/>
</dbReference>
<evidence type="ECO:0000256" key="1">
    <source>
        <dbReference type="ARBA" id="ARBA00000900"/>
    </source>
</evidence>
<dbReference type="Gene3D" id="3.30.40.10">
    <property type="entry name" value="Zinc/RING finger domain, C3HC4 (zinc finger)"/>
    <property type="match status" value="1"/>
</dbReference>
<comment type="catalytic activity">
    <reaction evidence="1">
        <text>S-ubiquitinyl-[E2 ubiquitin-conjugating enzyme]-L-cysteine + [acceptor protein]-L-lysine = [E2 ubiquitin-conjugating enzyme]-L-cysteine + N(6)-ubiquitinyl-[acceptor protein]-L-lysine.</text>
        <dbReference type="EC" id="2.3.2.27"/>
    </reaction>
</comment>
<evidence type="ECO:0000256" key="6">
    <source>
        <dbReference type="ARBA" id="ARBA00022833"/>
    </source>
</evidence>
<dbReference type="InterPro" id="IPR001841">
    <property type="entry name" value="Znf_RING"/>
</dbReference>
<dbReference type="PROSITE" id="PS00518">
    <property type="entry name" value="ZF_RING_1"/>
    <property type="match status" value="1"/>
</dbReference>
<dbReference type="InterPro" id="IPR017907">
    <property type="entry name" value="Znf_RING_CS"/>
</dbReference>
<dbReference type="EMBL" id="JYDP01000131">
    <property type="protein sequence ID" value="KRZ05782.1"/>
    <property type="molecule type" value="Genomic_DNA"/>
</dbReference>
<feature type="region of interest" description="Disordered" evidence="8">
    <location>
        <begin position="59"/>
        <end position="113"/>
    </location>
</feature>
<evidence type="ECO:0000313" key="11">
    <source>
        <dbReference type="EMBL" id="KRZ05782.1"/>
    </source>
</evidence>
<organism evidence="11 12">
    <name type="scientific">Trichinella zimbabwensis</name>
    <dbReference type="NCBI Taxonomy" id="268475"/>
    <lineage>
        <taxon>Eukaryota</taxon>
        <taxon>Metazoa</taxon>
        <taxon>Ecdysozoa</taxon>
        <taxon>Nematoda</taxon>
        <taxon>Enoplea</taxon>
        <taxon>Dorylaimia</taxon>
        <taxon>Trichinellida</taxon>
        <taxon>Trichinellidae</taxon>
        <taxon>Trichinella</taxon>
    </lineage>
</organism>
<dbReference type="GO" id="GO:0000209">
    <property type="term" value="P:protein polyubiquitination"/>
    <property type="evidence" value="ECO:0007669"/>
    <property type="project" value="InterPro"/>
</dbReference>
<gene>
    <name evidence="11" type="primary">Mkrn2</name>
    <name evidence="11" type="ORF">T11_18581</name>
</gene>
<dbReference type="GO" id="GO:0061630">
    <property type="term" value="F:ubiquitin protein ligase activity"/>
    <property type="evidence" value="ECO:0007669"/>
    <property type="project" value="UniProtKB-EC"/>
</dbReference>